<dbReference type="OrthoDB" id="2747681at2759"/>
<dbReference type="EMBL" id="KB445802">
    <property type="protein sequence ID" value="EMD34821.1"/>
    <property type="molecule type" value="Genomic_DNA"/>
</dbReference>
<proteinExistence type="predicted"/>
<dbReference type="Proteomes" id="UP000016930">
    <property type="component" value="Unassembled WGS sequence"/>
</dbReference>
<dbReference type="SUPFAM" id="SSF52058">
    <property type="entry name" value="L domain-like"/>
    <property type="match status" value="1"/>
</dbReference>
<reference evidence="1 2" key="1">
    <citation type="journal article" date="2012" name="Proc. Natl. Acad. Sci. U.S.A.">
        <title>Comparative genomics of Ceriporiopsis subvermispora and Phanerochaete chrysosporium provide insight into selective ligninolysis.</title>
        <authorList>
            <person name="Fernandez-Fueyo E."/>
            <person name="Ruiz-Duenas F.J."/>
            <person name="Ferreira P."/>
            <person name="Floudas D."/>
            <person name="Hibbett D.S."/>
            <person name="Canessa P."/>
            <person name="Larrondo L.F."/>
            <person name="James T.Y."/>
            <person name="Seelenfreund D."/>
            <person name="Lobos S."/>
            <person name="Polanco R."/>
            <person name="Tello M."/>
            <person name="Honda Y."/>
            <person name="Watanabe T."/>
            <person name="Watanabe T."/>
            <person name="Ryu J.S."/>
            <person name="Kubicek C.P."/>
            <person name="Schmoll M."/>
            <person name="Gaskell J."/>
            <person name="Hammel K.E."/>
            <person name="St John F.J."/>
            <person name="Vanden Wymelenberg A."/>
            <person name="Sabat G."/>
            <person name="Splinter BonDurant S."/>
            <person name="Syed K."/>
            <person name="Yadav J.S."/>
            <person name="Doddapaneni H."/>
            <person name="Subramanian V."/>
            <person name="Lavin J.L."/>
            <person name="Oguiza J.A."/>
            <person name="Perez G."/>
            <person name="Pisabarro A.G."/>
            <person name="Ramirez L."/>
            <person name="Santoyo F."/>
            <person name="Master E."/>
            <person name="Coutinho P.M."/>
            <person name="Henrissat B."/>
            <person name="Lombard V."/>
            <person name="Magnuson J.K."/>
            <person name="Kuees U."/>
            <person name="Hori C."/>
            <person name="Igarashi K."/>
            <person name="Samejima M."/>
            <person name="Held B.W."/>
            <person name="Barry K.W."/>
            <person name="LaButti K.M."/>
            <person name="Lapidus A."/>
            <person name="Lindquist E.A."/>
            <person name="Lucas S.M."/>
            <person name="Riley R."/>
            <person name="Salamov A.A."/>
            <person name="Hoffmeister D."/>
            <person name="Schwenk D."/>
            <person name="Hadar Y."/>
            <person name="Yarden O."/>
            <person name="de Vries R.P."/>
            <person name="Wiebenga A."/>
            <person name="Stenlid J."/>
            <person name="Eastwood D."/>
            <person name="Grigoriev I.V."/>
            <person name="Berka R.M."/>
            <person name="Blanchette R.A."/>
            <person name="Kersten P."/>
            <person name="Martinez A.T."/>
            <person name="Vicuna R."/>
            <person name="Cullen D."/>
        </authorList>
    </citation>
    <scope>NUCLEOTIDE SEQUENCE [LARGE SCALE GENOMIC DNA]</scope>
    <source>
        <strain evidence="1 2">B</strain>
    </source>
</reference>
<keyword evidence="2" id="KW-1185">Reference proteome</keyword>
<dbReference type="AlphaFoldDB" id="M2R803"/>
<name>M2R803_CERS8</name>
<evidence type="ECO:0000313" key="2">
    <source>
        <dbReference type="Proteomes" id="UP000016930"/>
    </source>
</evidence>
<dbReference type="HOGENOM" id="CLU_624026_0_0_1"/>
<sequence length="414" mass="46492">MHVQELPPELWNHILDIHRDDKATLCACSLVCRDWLPTTRRHLFAAIALVISNESIRERDLQVISGSGSSSIIEQYCRHLSLWISHSNKDRGMLEVQDDTLGRTPTLPNVDSLALKAAMWTSLPSNVVDRHWRRVVERTPNITYLELAYLSFSQMDDLISMLLGFPHIRQLHLQHVIIAPLGRPWVPDDTPPDNLEAIARLQIDEVDVNITDCSPKVVKCLFQGCHGLRLRKLTCLTVLDDESCLETFQDIINRSAETLEELDLTTHISGTVPALSPDFRCCTKLRALCLKETLNEVLPPSLLQYIPTGSLEKLTIGLYIQCKRAGDKSTLQMPNLTTLDAVLTDLSKLIPSLAITLRILVLGPGAEDAQWYRNLDFFQGTTPEILGTWFPLLHEAAAGRVTVSFGRGKEHLGF</sequence>
<protein>
    <submittedName>
        <fullName evidence="1">Uncharacterized protein</fullName>
    </submittedName>
</protein>
<dbReference type="InterPro" id="IPR032675">
    <property type="entry name" value="LRR_dom_sf"/>
</dbReference>
<accession>M2R803</accession>
<organism evidence="1 2">
    <name type="scientific">Ceriporiopsis subvermispora (strain B)</name>
    <name type="common">White-rot fungus</name>
    <name type="synonym">Gelatoporia subvermispora</name>
    <dbReference type="NCBI Taxonomy" id="914234"/>
    <lineage>
        <taxon>Eukaryota</taxon>
        <taxon>Fungi</taxon>
        <taxon>Dikarya</taxon>
        <taxon>Basidiomycota</taxon>
        <taxon>Agaricomycotina</taxon>
        <taxon>Agaricomycetes</taxon>
        <taxon>Polyporales</taxon>
        <taxon>Gelatoporiaceae</taxon>
        <taxon>Gelatoporia</taxon>
    </lineage>
</organism>
<dbReference type="Gene3D" id="3.80.10.10">
    <property type="entry name" value="Ribonuclease Inhibitor"/>
    <property type="match status" value="1"/>
</dbReference>
<evidence type="ECO:0000313" key="1">
    <source>
        <dbReference type="EMBL" id="EMD34821.1"/>
    </source>
</evidence>
<gene>
    <name evidence="1" type="ORF">CERSUDRAFT_116997</name>
</gene>